<dbReference type="AlphaFoldDB" id="A0A6G9AGC4"/>
<accession>A0A6G9AGC4</accession>
<dbReference type="KEGG" id="spib:G8759_02125"/>
<evidence type="ECO:0000313" key="1">
    <source>
        <dbReference type="EMBL" id="QIP11511.1"/>
    </source>
</evidence>
<organism evidence="1 2">
    <name type="scientific">Spirosoma aureum</name>
    <dbReference type="NCBI Taxonomy" id="2692134"/>
    <lineage>
        <taxon>Bacteria</taxon>
        <taxon>Pseudomonadati</taxon>
        <taxon>Bacteroidota</taxon>
        <taxon>Cytophagia</taxon>
        <taxon>Cytophagales</taxon>
        <taxon>Cytophagaceae</taxon>
        <taxon>Spirosoma</taxon>
    </lineage>
</organism>
<evidence type="ECO:0000313" key="2">
    <source>
        <dbReference type="Proteomes" id="UP000501802"/>
    </source>
</evidence>
<dbReference type="RefSeq" id="WP_167204770.1">
    <property type="nucleotide sequence ID" value="NZ_CP050063.1"/>
</dbReference>
<protein>
    <submittedName>
        <fullName evidence="1">Uncharacterized protein</fullName>
    </submittedName>
</protein>
<keyword evidence="2" id="KW-1185">Reference proteome</keyword>
<dbReference type="Proteomes" id="UP000501802">
    <property type="component" value="Chromosome"/>
</dbReference>
<proteinExistence type="predicted"/>
<gene>
    <name evidence="1" type="ORF">G8759_02125</name>
</gene>
<dbReference type="EMBL" id="CP050063">
    <property type="protein sequence ID" value="QIP11511.1"/>
    <property type="molecule type" value="Genomic_DNA"/>
</dbReference>
<sequence length="92" mass="9989">MKKATFSGVVLLMNDAGDNYKIGWRYKKGKLTDTFSSPDQNANARLSSYSCKVAFYQLMAQNPGGSSSYHCDPFANKACLPDAFLDASTGGF</sequence>
<reference evidence="1 2" key="1">
    <citation type="submission" date="2020-03" db="EMBL/GenBank/DDBJ databases">
        <authorList>
            <person name="Kim M.K."/>
        </authorList>
    </citation>
    <scope>NUCLEOTIDE SEQUENCE [LARGE SCALE GENOMIC DNA]</scope>
    <source>
        <strain evidence="1 2">BT328</strain>
    </source>
</reference>
<name>A0A6G9AGC4_9BACT</name>